<dbReference type="InterPro" id="IPR029062">
    <property type="entry name" value="Class_I_gatase-like"/>
</dbReference>
<dbReference type="GO" id="GO:0019243">
    <property type="term" value="P:methylglyoxal catabolic process to D-lactate via S-lactoyl-glutathione"/>
    <property type="evidence" value="ECO:0007669"/>
    <property type="project" value="TreeGrafter"/>
</dbReference>
<evidence type="ECO:0000256" key="2">
    <source>
        <dbReference type="ARBA" id="ARBA00023239"/>
    </source>
</evidence>
<evidence type="ECO:0000256" key="4">
    <source>
        <dbReference type="SAM" id="SignalP"/>
    </source>
</evidence>
<dbReference type="PANTHER" id="PTHR48094:SF11">
    <property type="entry name" value="GLUTATHIONE-INDEPENDENT GLYOXALASE HSP31-RELATED"/>
    <property type="match status" value="1"/>
</dbReference>
<name>A0A8I0N1J2_9GAMM</name>
<organism evidence="6 7">
    <name type="scientific">Pseudoalteromonas peptidolytica F12-50-A1</name>
    <dbReference type="NCBI Taxonomy" id="1315280"/>
    <lineage>
        <taxon>Bacteria</taxon>
        <taxon>Pseudomonadati</taxon>
        <taxon>Pseudomonadota</taxon>
        <taxon>Gammaproteobacteria</taxon>
        <taxon>Alteromonadales</taxon>
        <taxon>Pseudoalteromonadaceae</taxon>
        <taxon>Pseudoalteromonas</taxon>
    </lineage>
</organism>
<dbReference type="EMBL" id="AQHF01000034">
    <property type="protein sequence ID" value="MBE0349136.1"/>
    <property type="molecule type" value="Genomic_DNA"/>
</dbReference>
<sequence>MIKQIFLIFILTIGSFTSAANASNEHTVLIVLTSHDQLGTTGRKTGFWLPELTHPYYRFKKANINVDIASIKGGLAPIDAKALAEWDDYHQVFLNDAELMTKVINTIPLNQIDANEYDAVIFSGGSGPMWDFPDNRDVARVASDILNKNGVLAAVCHGVAAITNVKLANGDYLVKGKRVTGFSNQEESDLGTTDIVPFLLQNRLIERGGIYSSAAAWQTNVIEDGQLITGQNPASATLLAERVIAKLRANN</sequence>
<comment type="similarity">
    <text evidence="3">Belongs to the peptidase C56 family. HSP31-like subfamily.</text>
</comment>
<comment type="caution">
    <text evidence="6">The sequence shown here is derived from an EMBL/GenBank/DDBJ whole genome shotgun (WGS) entry which is preliminary data.</text>
</comment>
<dbReference type="AlphaFoldDB" id="A0A8I0N1J2"/>
<reference evidence="6 7" key="1">
    <citation type="submission" date="2015-06" db="EMBL/GenBank/DDBJ databases">
        <title>Genome sequence of Pseudoalteromonas peptidolytica.</title>
        <authorList>
            <person name="Xie B.-B."/>
            <person name="Rong J.-C."/>
            <person name="Qin Q.-L."/>
            <person name="Zhang Y.-Z."/>
        </authorList>
    </citation>
    <scope>NUCLEOTIDE SEQUENCE [LARGE SCALE GENOMIC DNA]</scope>
    <source>
        <strain evidence="6 7">F12-50-A1</strain>
    </source>
</reference>
<protein>
    <recommendedName>
        <fullName evidence="5">DJ-1/PfpI domain-containing protein</fullName>
    </recommendedName>
</protein>
<dbReference type="InterPro" id="IPR050325">
    <property type="entry name" value="Prot/Nucl_acid_deglycase"/>
</dbReference>
<keyword evidence="4" id="KW-0732">Signal</keyword>
<dbReference type="InterPro" id="IPR002818">
    <property type="entry name" value="DJ-1/PfpI"/>
</dbReference>
<dbReference type="CDD" id="cd03141">
    <property type="entry name" value="GATase1_Hsp31_like"/>
    <property type="match status" value="1"/>
</dbReference>
<evidence type="ECO:0000256" key="3">
    <source>
        <dbReference type="ARBA" id="ARBA00038493"/>
    </source>
</evidence>
<feature type="domain" description="DJ-1/PfpI" evidence="5">
    <location>
        <begin position="51"/>
        <end position="245"/>
    </location>
</feature>
<dbReference type="SUPFAM" id="SSF52317">
    <property type="entry name" value="Class I glutamine amidotransferase-like"/>
    <property type="match status" value="1"/>
</dbReference>
<keyword evidence="7" id="KW-1185">Reference proteome</keyword>
<accession>A0A8I0N1J2</accession>
<dbReference type="Proteomes" id="UP000660708">
    <property type="component" value="Unassembled WGS sequence"/>
</dbReference>
<feature type="chain" id="PRO_5034674211" description="DJ-1/PfpI domain-containing protein" evidence="4">
    <location>
        <begin position="23"/>
        <end position="251"/>
    </location>
</feature>
<evidence type="ECO:0000256" key="1">
    <source>
        <dbReference type="ARBA" id="ARBA00023016"/>
    </source>
</evidence>
<gene>
    <name evidence="6" type="ORF">PPEP_b1063</name>
</gene>
<dbReference type="GO" id="GO:0019172">
    <property type="term" value="F:glyoxalase III activity"/>
    <property type="evidence" value="ECO:0007669"/>
    <property type="project" value="TreeGrafter"/>
</dbReference>
<dbReference type="PANTHER" id="PTHR48094">
    <property type="entry name" value="PROTEIN/NUCLEIC ACID DEGLYCASE DJ-1-RELATED"/>
    <property type="match status" value="1"/>
</dbReference>
<dbReference type="Pfam" id="PF01965">
    <property type="entry name" value="DJ-1_PfpI"/>
    <property type="match status" value="1"/>
</dbReference>
<evidence type="ECO:0000313" key="7">
    <source>
        <dbReference type="Proteomes" id="UP000660708"/>
    </source>
</evidence>
<dbReference type="RefSeq" id="WP_208723420.1">
    <property type="nucleotide sequence ID" value="NZ_AQHF01000034.1"/>
</dbReference>
<proteinExistence type="inferred from homology"/>
<evidence type="ECO:0000259" key="5">
    <source>
        <dbReference type="Pfam" id="PF01965"/>
    </source>
</evidence>
<evidence type="ECO:0000313" key="6">
    <source>
        <dbReference type="EMBL" id="MBE0349136.1"/>
    </source>
</evidence>
<dbReference type="GO" id="GO:0005737">
    <property type="term" value="C:cytoplasm"/>
    <property type="evidence" value="ECO:0007669"/>
    <property type="project" value="TreeGrafter"/>
</dbReference>
<keyword evidence="2" id="KW-0456">Lyase</keyword>
<feature type="signal peptide" evidence="4">
    <location>
        <begin position="1"/>
        <end position="22"/>
    </location>
</feature>
<dbReference type="Gene3D" id="3.40.50.880">
    <property type="match status" value="1"/>
</dbReference>
<keyword evidence="1" id="KW-0346">Stress response</keyword>